<dbReference type="InterPro" id="IPR036465">
    <property type="entry name" value="vWFA_dom_sf"/>
</dbReference>
<feature type="non-terminal residue" evidence="3">
    <location>
        <position position="1"/>
    </location>
</feature>
<dbReference type="Proteomes" id="UP001296706">
    <property type="component" value="Unassembled WGS sequence"/>
</dbReference>
<dbReference type="InterPro" id="IPR002035">
    <property type="entry name" value="VWF_A"/>
</dbReference>
<organism evidence="3 4">
    <name type="scientific">Pseudonocardia xinjiangensis</name>
    <dbReference type="NCBI Taxonomy" id="75289"/>
    <lineage>
        <taxon>Bacteria</taxon>
        <taxon>Bacillati</taxon>
        <taxon>Actinomycetota</taxon>
        <taxon>Actinomycetes</taxon>
        <taxon>Pseudonocardiales</taxon>
        <taxon>Pseudonocardiaceae</taxon>
        <taxon>Pseudonocardia</taxon>
    </lineage>
</organism>
<dbReference type="SMART" id="SM00327">
    <property type="entry name" value="VWA"/>
    <property type="match status" value="1"/>
</dbReference>
<dbReference type="Pfam" id="PF13768">
    <property type="entry name" value="VWA_3"/>
    <property type="match status" value="1"/>
</dbReference>
<protein>
    <submittedName>
        <fullName evidence="3">VWA domain-containing protein</fullName>
    </submittedName>
</protein>
<dbReference type="Gene3D" id="3.40.50.410">
    <property type="entry name" value="von Willebrand factor, type A domain"/>
    <property type="match status" value="1"/>
</dbReference>
<evidence type="ECO:0000313" key="4">
    <source>
        <dbReference type="Proteomes" id="UP001296706"/>
    </source>
</evidence>
<comment type="caution">
    <text evidence="3">The sequence shown here is derived from an EMBL/GenBank/DDBJ whole genome shotgun (WGS) entry which is preliminary data.</text>
</comment>
<evidence type="ECO:0000313" key="3">
    <source>
        <dbReference type="EMBL" id="NMH82520.1"/>
    </source>
</evidence>
<dbReference type="RefSeq" id="WP_169400514.1">
    <property type="nucleotide sequence ID" value="NZ_JAAXKY010000249.1"/>
</dbReference>
<proteinExistence type="predicted"/>
<sequence>ALHTAIGDERGSPRPAFVAAVLSLSRGAPPSAAAGYDAMQRDGATARGFLATEQSVVRHDRARLAGGSGAPVTPVALREAAAALDFPFVRVRAGQPAGRDPALDAAVDAIEVQLRGPAGRQAFGAAGLRSPDGTRLPGDPGPRSGSLPAQVTAAAPQPRPLARETLRLWGSLTERSQVLTVIDVSESMAEPAGKGTRITLAAAAVQSGLKLFPDVASVGLWAFPSRPQPRTQWQEIVPLGPLSEPVPDAPSRRDALASAAGTLPDRVGGAGTLYATTLAATRAVRAGYDPGHSNAVLLVTDGHDESGAGADLPATLHALQTEAAPAEPVPVIAIGLGPDADDEALRQIAEATGGRAYEAENPQDIRAVLLEAIFQRGCRPAC</sequence>
<feature type="domain" description="VWFA" evidence="2">
    <location>
        <begin position="177"/>
        <end position="373"/>
    </location>
</feature>
<evidence type="ECO:0000259" key="2">
    <source>
        <dbReference type="PROSITE" id="PS50234"/>
    </source>
</evidence>
<accession>A0ABX1RTX9</accession>
<evidence type="ECO:0000256" key="1">
    <source>
        <dbReference type="SAM" id="MobiDB-lite"/>
    </source>
</evidence>
<reference evidence="3 4" key="1">
    <citation type="submission" date="2020-04" db="EMBL/GenBank/DDBJ databases">
        <authorList>
            <person name="Klaysubun C."/>
            <person name="Duangmal K."/>
            <person name="Lipun K."/>
        </authorList>
    </citation>
    <scope>NUCLEOTIDE SEQUENCE [LARGE SCALE GENOMIC DNA]</scope>
    <source>
        <strain evidence="3 4">JCM 11839</strain>
    </source>
</reference>
<dbReference type="PROSITE" id="PS50234">
    <property type="entry name" value="VWFA"/>
    <property type="match status" value="1"/>
</dbReference>
<gene>
    <name evidence="3" type="ORF">HF577_36220</name>
</gene>
<dbReference type="SUPFAM" id="SSF53300">
    <property type="entry name" value="vWA-like"/>
    <property type="match status" value="1"/>
</dbReference>
<dbReference type="EMBL" id="JAAXKY010000249">
    <property type="protein sequence ID" value="NMH82520.1"/>
    <property type="molecule type" value="Genomic_DNA"/>
</dbReference>
<feature type="region of interest" description="Disordered" evidence="1">
    <location>
        <begin position="122"/>
        <end position="158"/>
    </location>
</feature>
<name>A0ABX1RTX9_9PSEU</name>
<keyword evidence="4" id="KW-1185">Reference proteome</keyword>